<comment type="caution">
    <text evidence="1">The sequence shown here is derived from an EMBL/GenBank/DDBJ whole genome shotgun (WGS) entry which is preliminary data.</text>
</comment>
<name>A0AC60PSA4_IXOPE</name>
<reference evidence="1 2" key="1">
    <citation type="journal article" date="2020" name="Cell">
        <title>Large-Scale Comparative Analyses of Tick Genomes Elucidate Their Genetic Diversity and Vector Capacities.</title>
        <authorList>
            <consortium name="Tick Genome and Microbiome Consortium (TIGMIC)"/>
            <person name="Jia N."/>
            <person name="Wang J."/>
            <person name="Shi W."/>
            <person name="Du L."/>
            <person name="Sun Y."/>
            <person name="Zhan W."/>
            <person name="Jiang J.F."/>
            <person name="Wang Q."/>
            <person name="Zhang B."/>
            <person name="Ji P."/>
            <person name="Bell-Sakyi L."/>
            <person name="Cui X.M."/>
            <person name="Yuan T.T."/>
            <person name="Jiang B.G."/>
            <person name="Yang W.F."/>
            <person name="Lam T.T."/>
            <person name="Chang Q.C."/>
            <person name="Ding S.J."/>
            <person name="Wang X.J."/>
            <person name="Zhu J.G."/>
            <person name="Ruan X.D."/>
            <person name="Zhao L."/>
            <person name="Wei J.T."/>
            <person name="Ye R.Z."/>
            <person name="Que T.C."/>
            <person name="Du C.H."/>
            <person name="Zhou Y.H."/>
            <person name="Cheng J.X."/>
            <person name="Dai P.F."/>
            <person name="Guo W.B."/>
            <person name="Han X.H."/>
            <person name="Huang E.J."/>
            <person name="Li L.F."/>
            <person name="Wei W."/>
            <person name="Gao Y.C."/>
            <person name="Liu J.Z."/>
            <person name="Shao H.Z."/>
            <person name="Wang X."/>
            <person name="Wang C.C."/>
            <person name="Yang T.C."/>
            <person name="Huo Q.B."/>
            <person name="Li W."/>
            <person name="Chen H.Y."/>
            <person name="Chen S.E."/>
            <person name="Zhou L.G."/>
            <person name="Ni X.B."/>
            <person name="Tian J.H."/>
            <person name="Sheng Y."/>
            <person name="Liu T."/>
            <person name="Pan Y.S."/>
            <person name="Xia L.Y."/>
            <person name="Li J."/>
            <person name="Zhao F."/>
            <person name="Cao W.C."/>
        </authorList>
    </citation>
    <scope>NUCLEOTIDE SEQUENCE [LARGE SCALE GENOMIC DNA]</scope>
    <source>
        <strain evidence="1">Iper-2018</strain>
    </source>
</reference>
<proteinExistence type="predicted"/>
<dbReference type="Proteomes" id="UP000805193">
    <property type="component" value="Unassembled WGS sequence"/>
</dbReference>
<feature type="non-terminal residue" evidence="1">
    <location>
        <position position="160"/>
    </location>
</feature>
<organism evidence="1 2">
    <name type="scientific">Ixodes persulcatus</name>
    <name type="common">Taiga tick</name>
    <dbReference type="NCBI Taxonomy" id="34615"/>
    <lineage>
        <taxon>Eukaryota</taxon>
        <taxon>Metazoa</taxon>
        <taxon>Ecdysozoa</taxon>
        <taxon>Arthropoda</taxon>
        <taxon>Chelicerata</taxon>
        <taxon>Arachnida</taxon>
        <taxon>Acari</taxon>
        <taxon>Parasitiformes</taxon>
        <taxon>Ixodida</taxon>
        <taxon>Ixodoidea</taxon>
        <taxon>Ixodidae</taxon>
        <taxon>Ixodinae</taxon>
        <taxon>Ixodes</taxon>
    </lineage>
</organism>
<dbReference type="EMBL" id="JABSTQ010010111">
    <property type="protein sequence ID" value="KAG0423365.1"/>
    <property type="molecule type" value="Genomic_DNA"/>
</dbReference>
<accession>A0AC60PSA4</accession>
<evidence type="ECO:0000313" key="2">
    <source>
        <dbReference type="Proteomes" id="UP000805193"/>
    </source>
</evidence>
<keyword evidence="2" id="KW-1185">Reference proteome</keyword>
<evidence type="ECO:0000313" key="1">
    <source>
        <dbReference type="EMBL" id="KAG0423365.1"/>
    </source>
</evidence>
<protein>
    <submittedName>
        <fullName evidence="1">Uncharacterized protein</fullName>
    </submittedName>
</protein>
<gene>
    <name evidence="1" type="ORF">HPB47_000881</name>
</gene>
<sequence length="160" mass="18126">MDVSRYFSTFQKEQLTKAFVCNAYPDTAQQRTLAFRLGLTTEQVKGTHCHQLVRLLHDPGDRREQLLILDVVSLLNYEDDGGATTGQVIRAGYPAVCVLPCESHRPNLEHGYTLCRRAPDDDDDTVFGVSYWWQVSDRGAHPPLFETVTQATPFTAARRR</sequence>